<evidence type="ECO:0000259" key="12">
    <source>
        <dbReference type="Pfam" id="PF01435"/>
    </source>
</evidence>
<evidence type="ECO:0000256" key="1">
    <source>
        <dbReference type="ARBA" id="ARBA00022475"/>
    </source>
</evidence>
<dbReference type="Proteomes" id="UP000572635">
    <property type="component" value="Unassembled WGS sequence"/>
</dbReference>
<keyword evidence="8 10" id="KW-0482">Metalloprotease</keyword>
<keyword evidence="9 11" id="KW-0472">Membrane</keyword>
<keyword evidence="4" id="KW-0479">Metal-binding</keyword>
<dbReference type="PANTHER" id="PTHR43221:SF2">
    <property type="entry name" value="PROTEASE HTPX HOMOLOG"/>
    <property type="match status" value="1"/>
</dbReference>
<dbReference type="RefSeq" id="WP_184392997.1">
    <property type="nucleotide sequence ID" value="NZ_BAAAJD010000044.1"/>
</dbReference>
<keyword evidence="3 11" id="KW-0812">Transmembrane</keyword>
<dbReference type="CDD" id="cd07329">
    <property type="entry name" value="M56_like"/>
    <property type="match status" value="1"/>
</dbReference>
<evidence type="ECO:0000256" key="3">
    <source>
        <dbReference type="ARBA" id="ARBA00022692"/>
    </source>
</evidence>
<keyword evidence="6 10" id="KW-0862">Zinc</keyword>
<dbReference type="InterPro" id="IPR050083">
    <property type="entry name" value="HtpX_protease"/>
</dbReference>
<keyword evidence="5 10" id="KW-0378">Hydrolase</keyword>
<feature type="domain" description="Peptidase M48" evidence="12">
    <location>
        <begin position="83"/>
        <end position="173"/>
    </location>
</feature>
<dbReference type="Gene3D" id="3.30.2010.10">
    <property type="entry name" value="Metalloproteases ('zincins'), catalytic domain"/>
    <property type="match status" value="1"/>
</dbReference>
<comment type="caution">
    <text evidence="13">The sequence shown here is derived from an EMBL/GenBank/DDBJ whole genome shotgun (WGS) entry which is preliminary data.</text>
</comment>
<evidence type="ECO:0000256" key="9">
    <source>
        <dbReference type="ARBA" id="ARBA00023136"/>
    </source>
</evidence>
<keyword evidence="7 11" id="KW-1133">Transmembrane helix</keyword>
<evidence type="ECO:0000256" key="10">
    <source>
        <dbReference type="RuleBase" id="RU003983"/>
    </source>
</evidence>
<accession>A0A7W8QMR1</accession>
<sequence length="368" mass="39013">MRVRSGFAAAWPMIGAWLLLGAVAAGYAALCCLALWAVGRLWLPWLPWWPGLLPLAGSLAAGMVERRPLPDEVTGGAEADRASEPRLHAVLDRLCALSGQERPEVRVFASAAPNSLVSDHRGERPVLYVSRGLLDTLDAPRLEAVVAHELAHIAHRDSRVFSVAAGMITWIVLVPGYLFTALGHLDLPFAGLGRLCGRAWEPMFDSGAWKQKPPPVRRVPAPLVPAVLLVAVLGRIAVWTLTLTVALVGMVGAILLALPGFAAVGRLGRRRELAADRAAAALTGSPATLAAALSTVQGGMDAIPETDLRALSPASVLAVVPFDRPDPEQGRLGRLLDWAGRTHPPTPERIARLEAISRGSAGAPRGPR</sequence>
<protein>
    <submittedName>
        <fullName evidence="13">Heat shock protein HtpX</fullName>
        <ecNumber evidence="13">3.4.24.-</ecNumber>
    </submittedName>
</protein>
<dbReference type="EC" id="3.4.24.-" evidence="13"/>
<evidence type="ECO:0000256" key="11">
    <source>
        <dbReference type="SAM" id="Phobius"/>
    </source>
</evidence>
<evidence type="ECO:0000256" key="8">
    <source>
        <dbReference type="ARBA" id="ARBA00023049"/>
    </source>
</evidence>
<keyword evidence="13" id="KW-0346">Stress response</keyword>
<feature type="domain" description="Peptidase M48" evidence="12">
    <location>
        <begin position="261"/>
        <end position="356"/>
    </location>
</feature>
<evidence type="ECO:0000256" key="7">
    <source>
        <dbReference type="ARBA" id="ARBA00022989"/>
    </source>
</evidence>
<feature type="transmembrane region" description="Helical" evidence="11">
    <location>
        <begin position="12"/>
        <end position="39"/>
    </location>
</feature>
<dbReference type="GO" id="GO:0006508">
    <property type="term" value="P:proteolysis"/>
    <property type="evidence" value="ECO:0007669"/>
    <property type="project" value="UniProtKB-KW"/>
</dbReference>
<keyword evidence="1" id="KW-1003">Cell membrane</keyword>
<dbReference type="EMBL" id="JACHDB010000001">
    <property type="protein sequence ID" value="MBB5433337.1"/>
    <property type="molecule type" value="Genomic_DNA"/>
</dbReference>
<dbReference type="InterPro" id="IPR001915">
    <property type="entry name" value="Peptidase_M48"/>
</dbReference>
<evidence type="ECO:0000256" key="5">
    <source>
        <dbReference type="ARBA" id="ARBA00022801"/>
    </source>
</evidence>
<evidence type="ECO:0000313" key="13">
    <source>
        <dbReference type="EMBL" id="MBB5433337.1"/>
    </source>
</evidence>
<feature type="transmembrane region" description="Helical" evidence="11">
    <location>
        <begin position="160"/>
        <end position="179"/>
    </location>
</feature>
<dbReference type="AlphaFoldDB" id="A0A7W8QMR1"/>
<dbReference type="GO" id="GO:0046872">
    <property type="term" value="F:metal ion binding"/>
    <property type="evidence" value="ECO:0007669"/>
    <property type="project" value="UniProtKB-KW"/>
</dbReference>
<evidence type="ECO:0000313" key="14">
    <source>
        <dbReference type="Proteomes" id="UP000572635"/>
    </source>
</evidence>
<proteinExistence type="inferred from homology"/>
<gene>
    <name evidence="13" type="ORF">HDA36_003421</name>
</gene>
<evidence type="ECO:0000256" key="4">
    <source>
        <dbReference type="ARBA" id="ARBA00022723"/>
    </source>
</evidence>
<keyword evidence="2 10" id="KW-0645">Protease</keyword>
<comment type="similarity">
    <text evidence="10">Belongs to the peptidase M48 family.</text>
</comment>
<dbReference type="PANTHER" id="PTHR43221">
    <property type="entry name" value="PROTEASE HTPX"/>
    <property type="match status" value="1"/>
</dbReference>
<dbReference type="GO" id="GO:0004222">
    <property type="term" value="F:metalloendopeptidase activity"/>
    <property type="evidence" value="ECO:0007669"/>
    <property type="project" value="InterPro"/>
</dbReference>
<evidence type="ECO:0000256" key="6">
    <source>
        <dbReference type="ARBA" id="ARBA00022833"/>
    </source>
</evidence>
<evidence type="ECO:0000256" key="2">
    <source>
        <dbReference type="ARBA" id="ARBA00022670"/>
    </source>
</evidence>
<feature type="transmembrane region" description="Helical" evidence="11">
    <location>
        <begin position="236"/>
        <end position="264"/>
    </location>
</feature>
<reference evidence="13 14" key="1">
    <citation type="submission" date="2020-08" db="EMBL/GenBank/DDBJ databases">
        <title>Sequencing the genomes of 1000 actinobacteria strains.</title>
        <authorList>
            <person name="Klenk H.-P."/>
        </authorList>
    </citation>
    <scope>NUCLEOTIDE SEQUENCE [LARGE SCALE GENOMIC DNA]</scope>
    <source>
        <strain evidence="13 14">DSM 44551</strain>
    </source>
</reference>
<feature type="transmembrane region" description="Helical" evidence="11">
    <location>
        <begin position="45"/>
        <end position="64"/>
    </location>
</feature>
<comment type="cofactor">
    <cofactor evidence="10">
        <name>Zn(2+)</name>
        <dbReference type="ChEBI" id="CHEBI:29105"/>
    </cofactor>
    <text evidence="10">Binds 1 zinc ion per subunit.</text>
</comment>
<name>A0A7W8QMR1_9ACTN</name>
<keyword evidence="14" id="KW-1185">Reference proteome</keyword>
<dbReference type="Pfam" id="PF01435">
    <property type="entry name" value="Peptidase_M48"/>
    <property type="match status" value="2"/>
</dbReference>
<organism evidence="13 14">
    <name type="scientific">Nocardiopsis composta</name>
    <dbReference type="NCBI Taxonomy" id="157465"/>
    <lineage>
        <taxon>Bacteria</taxon>
        <taxon>Bacillati</taxon>
        <taxon>Actinomycetota</taxon>
        <taxon>Actinomycetes</taxon>
        <taxon>Streptosporangiales</taxon>
        <taxon>Nocardiopsidaceae</taxon>
        <taxon>Nocardiopsis</taxon>
    </lineage>
</organism>